<evidence type="ECO:0000313" key="1">
    <source>
        <dbReference type="EMBL" id="WZN46764.1"/>
    </source>
</evidence>
<sequence>MDSVNQLVYARLMPAQLSSHPADVPGLLAALRAAKLRMTAQMLEIESQPDSAESAQAVRRYQLQFVAITDVLHLFELQAGPALQAFYREATTLFMELIMALEQYFPEHLAKDLFLPGPYAQHILAMQESRMRETEAELLDRGADPRLMEIIFAPLRRDGAQPTFGTAQYFRRLMRDLREPDHHYYMDPEERTLFILFAHNFNCPELLRHAAAVLRRRAVGLRTLQEKKASCPGTKRNYATCPPTSMRCTPAKAPSGISSCSGSRKKNISCIIFLPPGTLNVRAFAPVNPSAGRHEKIFPTCESGPHCFTIFVSQ</sequence>
<keyword evidence="2" id="KW-1185">Reference proteome</keyword>
<name>A0ABZ2Z3C7_9BACT</name>
<evidence type="ECO:0000313" key="2">
    <source>
        <dbReference type="Proteomes" id="UP001449657"/>
    </source>
</evidence>
<dbReference type="EMBL" id="CP150096">
    <property type="protein sequence ID" value="WZN46764.1"/>
    <property type="molecule type" value="Genomic_DNA"/>
</dbReference>
<organism evidence="1 2">
    <name type="scientific">Chitinophaga caseinilytica</name>
    <dbReference type="NCBI Taxonomy" id="2267521"/>
    <lineage>
        <taxon>Bacteria</taxon>
        <taxon>Pseudomonadati</taxon>
        <taxon>Bacteroidota</taxon>
        <taxon>Chitinophagia</taxon>
        <taxon>Chitinophagales</taxon>
        <taxon>Chitinophagaceae</taxon>
        <taxon>Chitinophaga</taxon>
    </lineage>
</organism>
<dbReference type="Proteomes" id="UP001449657">
    <property type="component" value="Chromosome"/>
</dbReference>
<gene>
    <name evidence="1" type="ORF">WJU22_01015</name>
</gene>
<dbReference type="RefSeq" id="WP_341841446.1">
    <property type="nucleotide sequence ID" value="NZ_CP149792.1"/>
</dbReference>
<protein>
    <submittedName>
        <fullName evidence="1">Uncharacterized protein</fullName>
    </submittedName>
</protein>
<reference evidence="1 2" key="1">
    <citation type="submission" date="2024-03" db="EMBL/GenBank/DDBJ databases">
        <title>Chitinophaga caseinilytica sp. nov., a casein hydrolysing bacterium isolated from forest soil.</title>
        <authorList>
            <person name="Lee D.S."/>
            <person name="Han D.M."/>
            <person name="Baek J.H."/>
            <person name="Choi D.G."/>
            <person name="Jeon J.H."/>
            <person name="Jeon C.O."/>
        </authorList>
    </citation>
    <scope>NUCLEOTIDE SEQUENCE [LARGE SCALE GENOMIC DNA]</scope>
    <source>
        <strain evidence="1 2">KACC 19118</strain>
    </source>
</reference>
<accession>A0ABZ2Z3C7</accession>
<proteinExistence type="predicted"/>